<keyword evidence="4" id="KW-1185">Reference proteome</keyword>
<feature type="compositionally biased region" description="Low complexity" evidence="1">
    <location>
        <begin position="30"/>
        <end position="50"/>
    </location>
</feature>
<feature type="transmembrane region" description="Helical" evidence="2">
    <location>
        <begin position="132"/>
        <end position="151"/>
    </location>
</feature>
<evidence type="ECO:0000256" key="1">
    <source>
        <dbReference type="SAM" id="MobiDB-lite"/>
    </source>
</evidence>
<evidence type="ECO:0000256" key="2">
    <source>
        <dbReference type="SAM" id="Phobius"/>
    </source>
</evidence>
<name>A0ABV9PSV5_9ACTN</name>
<feature type="compositionally biased region" description="Gly residues" evidence="1">
    <location>
        <begin position="1"/>
        <end position="10"/>
    </location>
</feature>
<feature type="compositionally biased region" description="Gly residues" evidence="1">
    <location>
        <begin position="51"/>
        <end position="67"/>
    </location>
</feature>
<evidence type="ECO:0000313" key="4">
    <source>
        <dbReference type="Proteomes" id="UP001595836"/>
    </source>
</evidence>
<feature type="region of interest" description="Disordered" evidence="1">
    <location>
        <begin position="1"/>
        <end position="87"/>
    </location>
</feature>
<feature type="transmembrane region" description="Helical" evidence="2">
    <location>
        <begin position="266"/>
        <end position="294"/>
    </location>
</feature>
<accession>A0ABV9PSV5</accession>
<reference evidence="4" key="1">
    <citation type="journal article" date="2019" name="Int. J. Syst. Evol. Microbiol.">
        <title>The Global Catalogue of Microorganisms (GCM) 10K type strain sequencing project: providing services to taxonomists for standard genome sequencing and annotation.</title>
        <authorList>
            <consortium name="The Broad Institute Genomics Platform"/>
            <consortium name="The Broad Institute Genome Sequencing Center for Infectious Disease"/>
            <person name="Wu L."/>
            <person name="Ma J."/>
        </authorList>
    </citation>
    <scope>NUCLEOTIDE SEQUENCE [LARGE SCALE GENOMIC DNA]</scope>
    <source>
        <strain evidence="4">JCM 11882</strain>
    </source>
</reference>
<sequence>MTTGGGGSPTGDGSHNDPYNTGSGQHGWEQQGDSNYGQGYGQQGQDPYPGQGYGQQGYGQQGYGHQGYGQSPQEPYPGQGYGQQDYGQQYGAPGYSAAYPHAGAGGGGVAIGRPSATEAIGAAWQLFKNNPLPWVLITLVSFLANAITSYFSNSESVGVSLIGSILTIVVGFLIQAFSIRGSLLEVDGYKPDIGSFFKLTNFGSFVVAGIIVGIATTIGLVLLIIPGIAIMFFLYWTFHFVIDRNMGPGDAIKSSFNAIKSDGGNLFLLAILNVLIIIVGFIALLVGLFVAIPITALASTVAYRAITGPSDFSRTAASAV</sequence>
<dbReference type="RefSeq" id="WP_344996122.1">
    <property type="nucleotide sequence ID" value="NZ_BAABCD010000054.1"/>
</dbReference>
<dbReference type="PANTHER" id="PTHR40076">
    <property type="entry name" value="MEMBRANE PROTEIN-RELATED"/>
    <property type="match status" value="1"/>
</dbReference>
<feature type="transmembrane region" description="Helical" evidence="2">
    <location>
        <begin position="157"/>
        <end position="177"/>
    </location>
</feature>
<proteinExistence type="predicted"/>
<evidence type="ECO:0008006" key="5">
    <source>
        <dbReference type="Google" id="ProtNLM"/>
    </source>
</evidence>
<dbReference type="InterPro" id="IPR010380">
    <property type="entry name" value="DUF975"/>
</dbReference>
<dbReference type="Proteomes" id="UP001595836">
    <property type="component" value="Unassembled WGS sequence"/>
</dbReference>
<keyword evidence="2" id="KW-0812">Transmembrane</keyword>
<dbReference type="PANTHER" id="PTHR40076:SF1">
    <property type="entry name" value="MEMBRANE PROTEIN"/>
    <property type="match status" value="1"/>
</dbReference>
<keyword evidence="2" id="KW-0472">Membrane</keyword>
<feature type="compositionally biased region" description="Low complexity" evidence="1">
    <location>
        <begin position="68"/>
        <end position="87"/>
    </location>
</feature>
<evidence type="ECO:0000313" key="3">
    <source>
        <dbReference type="EMBL" id="MFC4755956.1"/>
    </source>
</evidence>
<protein>
    <recommendedName>
        <fullName evidence="5">DUF975 family protein</fullName>
    </recommendedName>
</protein>
<gene>
    <name evidence="3" type="ORF">ACFO7U_14385</name>
</gene>
<feature type="transmembrane region" description="Helical" evidence="2">
    <location>
        <begin position="205"/>
        <end position="238"/>
    </location>
</feature>
<organism evidence="3 4">
    <name type="scientific">Dietzia aurantiaca</name>
    <dbReference type="NCBI Taxonomy" id="983873"/>
    <lineage>
        <taxon>Bacteria</taxon>
        <taxon>Bacillati</taxon>
        <taxon>Actinomycetota</taxon>
        <taxon>Actinomycetes</taxon>
        <taxon>Mycobacteriales</taxon>
        <taxon>Dietziaceae</taxon>
        <taxon>Dietzia</taxon>
    </lineage>
</organism>
<keyword evidence="2" id="KW-1133">Transmembrane helix</keyword>
<dbReference type="EMBL" id="JBHSHP010000055">
    <property type="protein sequence ID" value="MFC4755956.1"/>
    <property type="molecule type" value="Genomic_DNA"/>
</dbReference>
<comment type="caution">
    <text evidence="3">The sequence shown here is derived from an EMBL/GenBank/DDBJ whole genome shotgun (WGS) entry which is preliminary data.</text>
</comment>